<keyword evidence="1" id="KW-0175">Coiled coil</keyword>
<accession>A0ABR4PQW6</accession>
<protein>
    <submittedName>
        <fullName evidence="4">Urease accessory protein</fullName>
    </submittedName>
</protein>
<comment type="caution">
    <text evidence="4">The sequence shown here is derived from an EMBL/GenBank/DDBJ whole genome shotgun (WGS) entry which is preliminary data.</text>
</comment>
<evidence type="ECO:0000259" key="3">
    <source>
        <dbReference type="Pfam" id="PF11500"/>
    </source>
</evidence>
<evidence type="ECO:0000313" key="4">
    <source>
        <dbReference type="EMBL" id="KAL3425730.1"/>
    </source>
</evidence>
<evidence type="ECO:0000256" key="1">
    <source>
        <dbReference type="SAM" id="Coils"/>
    </source>
</evidence>
<organism evidence="4 5">
    <name type="scientific">Phlyctema vagabunda</name>
    <dbReference type="NCBI Taxonomy" id="108571"/>
    <lineage>
        <taxon>Eukaryota</taxon>
        <taxon>Fungi</taxon>
        <taxon>Dikarya</taxon>
        <taxon>Ascomycota</taxon>
        <taxon>Pezizomycotina</taxon>
        <taxon>Leotiomycetes</taxon>
        <taxon>Helotiales</taxon>
        <taxon>Dermateaceae</taxon>
        <taxon>Phlyctema</taxon>
    </lineage>
</organism>
<feature type="coiled-coil region" evidence="1">
    <location>
        <begin position="365"/>
        <end position="434"/>
    </location>
</feature>
<dbReference type="Pfam" id="PF11500">
    <property type="entry name" value="Cut12"/>
    <property type="match status" value="1"/>
</dbReference>
<reference evidence="4 5" key="1">
    <citation type="submission" date="2024-06" db="EMBL/GenBank/DDBJ databases">
        <title>Complete genome of Phlyctema vagabunda strain 19-DSS-EL-015.</title>
        <authorList>
            <person name="Fiorenzani C."/>
        </authorList>
    </citation>
    <scope>NUCLEOTIDE SEQUENCE [LARGE SCALE GENOMIC DNA]</scope>
    <source>
        <strain evidence="4 5">19-DSS-EL-015</strain>
    </source>
</reference>
<dbReference type="InterPro" id="IPR021589">
    <property type="entry name" value="Cut12"/>
</dbReference>
<feature type="compositionally biased region" description="Polar residues" evidence="2">
    <location>
        <begin position="512"/>
        <end position="534"/>
    </location>
</feature>
<feature type="compositionally biased region" description="Basic and acidic residues" evidence="2">
    <location>
        <begin position="683"/>
        <end position="695"/>
    </location>
</feature>
<dbReference type="EMBL" id="JBFCZG010000002">
    <property type="protein sequence ID" value="KAL3425730.1"/>
    <property type="molecule type" value="Genomic_DNA"/>
</dbReference>
<keyword evidence="5" id="KW-1185">Reference proteome</keyword>
<feature type="coiled-coil region" evidence="1">
    <location>
        <begin position="255"/>
        <end position="289"/>
    </location>
</feature>
<evidence type="ECO:0000313" key="5">
    <source>
        <dbReference type="Proteomes" id="UP001629113"/>
    </source>
</evidence>
<proteinExistence type="predicted"/>
<gene>
    <name evidence="4" type="ORF">PVAG01_02521</name>
</gene>
<dbReference type="Proteomes" id="UP001629113">
    <property type="component" value="Unassembled WGS sequence"/>
</dbReference>
<feature type="region of interest" description="Disordered" evidence="2">
    <location>
        <begin position="1"/>
        <end position="27"/>
    </location>
</feature>
<feature type="domain" description="Spindle pole body-associated protein cut12" evidence="3">
    <location>
        <begin position="135"/>
        <end position="296"/>
    </location>
</feature>
<evidence type="ECO:0000256" key="2">
    <source>
        <dbReference type="SAM" id="MobiDB-lite"/>
    </source>
</evidence>
<feature type="region of interest" description="Disordered" evidence="2">
    <location>
        <begin position="73"/>
        <end position="138"/>
    </location>
</feature>
<feature type="compositionally biased region" description="Polar residues" evidence="2">
    <location>
        <begin position="664"/>
        <end position="682"/>
    </location>
</feature>
<name>A0ABR4PQW6_9HELO</name>
<sequence length="714" mass="79752">MMLNWWLGKSVEGPGRVDDGQEPPETPAPIFAARAVKSAIFGTPAPPPDDDTVHGGEAIQQETTIDNTMKFNARSISPTKPNGILLTPGTATSRRKTVSFGNEVVDNESKDKAGKSGIPNDCPGKFPSPWSAKSTRKTALTRTLENARNSKTEKSTGLGKSLLRNEVVVTEDFPEDKDEFELEDRYFGRSKLNDEEEEKGYIPRDEVDGDMTLDINEPHSQSGKYWKDNYDRYHEEAKAEMRKLLKYKQLAKSYAKKKDAEAIDLGEKLKEEQRKVSCMEHNISELVAQIASIEVDGGESNTPALMKELARQTAMAVQYRALVQELRDDHEGKTGAANNGIRETKYASPGEERKLLETQQEPQKIRENLQDLAALRNEVHSLKLNLSTTERENKKLALELSRTKLDLERSEKRRQNLEEGRQKRDEMLASLQKEYDRMKSLAKTNREYGVELATKKNDQVRQLKTELLEAQHSIEAYEALVSGKKLGGHAASKPVDVRKSSKEVREVRRHSSGQTVTEQRGTKAETGNNENANPESRAADGPAKNAPSNKDTLDEVHLPYTNARANHLALSEIVNNANSEDHAQKRDRAAIGFTPLANRFSDMTLDSPPKLDFPSPEPSLPAHPRGKSIHEKTCAHASPRPSIFTYPSSPPKMTAPKPLKLDNAMQSANDESKPRSTLSRQNSTKEARDDIDLPSRQRSSLICQANHLDLNTKK</sequence>
<feature type="region of interest" description="Disordered" evidence="2">
    <location>
        <begin position="605"/>
        <end position="714"/>
    </location>
</feature>
<feature type="compositionally biased region" description="Basic and acidic residues" evidence="2">
    <location>
        <begin position="495"/>
        <end position="506"/>
    </location>
</feature>
<feature type="region of interest" description="Disordered" evidence="2">
    <location>
        <begin position="487"/>
        <end position="553"/>
    </location>
</feature>